<accession>A0A943TAG7</accession>
<organism evidence="2 3">
    <name type="scientific">Rothia mucilaginosa</name>
    <dbReference type="NCBI Taxonomy" id="43675"/>
    <lineage>
        <taxon>Bacteria</taxon>
        <taxon>Bacillati</taxon>
        <taxon>Actinomycetota</taxon>
        <taxon>Actinomycetes</taxon>
        <taxon>Micrococcales</taxon>
        <taxon>Micrococcaceae</taxon>
        <taxon>Rothia</taxon>
    </lineage>
</organism>
<dbReference type="AlphaFoldDB" id="A0A943TAG7"/>
<gene>
    <name evidence="2" type="ORF">KH265_01670</name>
</gene>
<reference evidence="2" key="1">
    <citation type="submission" date="2021-02" db="EMBL/GenBank/DDBJ databases">
        <title>Infant gut strain persistence is associated with maternal origin, phylogeny, and functional potential including surface adhesion and iron acquisition.</title>
        <authorList>
            <person name="Lou Y.C."/>
        </authorList>
    </citation>
    <scope>NUCLEOTIDE SEQUENCE</scope>
    <source>
        <strain evidence="2">L1_008_092G1_dasL1_008_092G1_concoct_16</strain>
    </source>
</reference>
<evidence type="ECO:0000313" key="2">
    <source>
        <dbReference type="EMBL" id="MBS6634367.1"/>
    </source>
</evidence>
<dbReference type="RefSeq" id="WP_303951977.1">
    <property type="nucleotide sequence ID" value="NZ_JAGZJN010000030.1"/>
</dbReference>
<protein>
    <submittedName>
        <fullName evidence="2">GTPase</fullName>
    </submittedName>
</protein>
<proteinExistence type="predicted"/>
<dbReference type="Proteomes" id="UP000739069">
    <property type="component" value="Unassembled WGS sequence"/>
</dbReference>
<sequence>MPKRDEATNAEAEKIENDRSIADAEFERKLAAVLATDPVERVKRLETMSEQLEKDLDNLS</sequence>
<dbReference type="EMBL" id="JAGZXI010000002">
    <property type="protein sequence ID" value="MBS6634367.1"/>
    <property type="molecule type" value="Genomic_DNA"/>
</dbReference>
<comment type="caution">
    <text evidence="2">The sequence shown here is derived from an EMBL/GenBank/DDBJ whole genome shotgun (WGS) entry which is preliminary data.</text>
</comment>
<evidence type="ECO:0000256" key="1">
    <source>
        <dbReference type="SAM" id="MobiDB-lite"/>
    </source>
</evidence>
<evidence type="ECO:0000313" key="3">
    <source>
        <dbReference type="Proteomes" id="UP000739069"/>
    </source>
</evidence>
<name>A0A943TAG7_9MICC</name>
<feature type="region of interest" description="Disordered" evidence="1">
    <location>
        <begin position="1"/>
        <end position="20"/>
    </location>
</feature>